<sequence length="82" mass="8380">MTEAAERSVHSHPKYHHGRSPAAWAGVLLGLVGFVVGSIGFLVGPDPEAIDPNWLVIGIGAAIVVAGMIATVVLRAVGLGND</sequence>
<dbReference type="EMBL" id="WPCU01000005">
    <property type="protein sequence ID" value="MVA75985.1"/>
    <property type="molecule type" value="Genomic_DNA"/>
</dbReference>
<dbReference type="AlphaFoldDB" id="A0A6A9UWD8"/>
<keyword evidence="1" id="KW-0812">Transmembrane</keyword>
<keyword evidence="1" id="KW-1133">Transmembrane helix</keyword>
<name>A0A6A9UWD8_9ACTN</name>
<dbReference type="Proteomes" id="UP000435304">
    <property type="component" value="Unassembled WGS sequence"/>
</dbReference>
<dbReference type="NCBIfam" id="NF041681">
    <property type="entry name" value="HGxxPAAW"/>
    <property type="match status" value="1"/>
</dbReference>
<feature type="transmembrane region" description="Helical" evidence="1">
    <location>
        <begin position="21"/>
        <end position="42"/>
    </location>
</feature>
<evidence type="ECO:0000313" key="3">
    <source>
        <dbReference type="Proteomes" id="UP000435304"/>
    </source>
</evidence>
<comment type="caution">
    <text evidence="2">The sequence shown here is derived from an EMBL/GenBank/DDBJ whole genome shotgun (WGS) entry which is preliminary data.</text>
</comment>
<evidence type="ECO:0000256" key="1">
    <source>
        <dbReference type="SAM" id="Phobius"/>
    </source>
</evidence>
<accession>A0A6A9UWD8</accession>
<keyword evidence="3" id="KW-1185">Reference proteome</keyword>
<organism evidence="2 3">
    <name type="scientific">Auraticoccus cholistanensis</name>
    <dbReference type="NCBI Taxonomy" id="2656650"/>
    <lineage>
        <taxon>Bacteria</taxon>
        <taxon>Bacillati</taxon>
        <taxon>Actinomycetota</taxon>
        <taxon>Actinomycetes</taxon>
        <taxon>Propionibacteriales</taxon>
        <taxon>Propionibacteriaceae</taxon>
        <taxon>Auraticoccus</taxon>
    </lineage>
</organism>
<feature type="transmembrane region" description="Helical" evidence="1">
    <location>
        <begin position="54"/>
        <end position="77"/>
    </location>
</feature>
<keyword evidence="1" id="KW-0472">Membrane</keyword>
<evidence type="ECO:0000313" key="2">
    <source>
        <dbReference type="EMBL" id="MVA75985.1"/>
    </source>
</evidence>
<reference evidence="2 3" key="1">
    <citation type="submission" date="2019-12" db="EMBL/GenBank/DDBJ databases">
        <title>Auraticoccus cholistani sp. nov., an actinomycete isolated from soil of Cholistan desert.</title>
        <authorList>
            <person name="Cheema M.T."/>
        </authorList>
    </citation>
    <scope>NUCLEOTIDE SEQUENCE [LARGE SCALE GENOMIC DNA]</scope>
    <source>
        <strain evidence="2 3">F435</strain>
    </source>
</reference>
<gene>
    <name evidence="2" type="ORF">GC722_08110</name>
</gene>
<protein>
    <submittedName>
        <fullName evidence="2">Uncharacterized protein</fullName>
    </submittedName>
</protein>
<proteinExistence type="predicted"/>